<feature type="transmembrane region" description="Helical" evidence="6">
    <location>
        <begin position="276"/>
        <end position="295"/>
    </location>
</feature>
<feature type="transmembrane region" description="Helical" evidence="6">
    <location>
        <begin position="333"/>
        <end position="354"/>
    </location>
</feature>
<evidence type="ECO:0000313" key="8">
    <source>
        <dbReference type="Proteomes" id="UP001430848"/>
    </source>
</evidence>
<evidence type="ECO:0000256" key="2">
    <source>
        <dbReference type="ARBA" id="ARBA00022448"/>
    </source>
</evidence>
<evidence type="ECO:0000256" key="1">
    <source>
        <dbReference type="ARBA" id="ARBA00004141"/>
    </source>
</evidence>
<dbReference type="PANTHER" id="PTHR43791:SF84">
    <property type="entry name" value="TRANSPORTER, PUTATIVE (AFU_ORTHOLOGUE AFUA_3G09170)-RELATED"/>
    <property type="match status" value="1"/>
</dbReference>
<comment type="caution">
    <text evidence="7">The sequence shown here is derived from an EMBL/GenBank/DDBJ whole genome shotgun (WGS) entry which is preliminary data.</text>
</comment>
<comment type="subcellular location">
    <subcellularLocation>
        <location evidence="1">Membrane</location>
        <topology evidence="1">Multi-pass membrane protein</topology>
    </subcellularLocation>
</comment>
<dbReference type="Gene3D" id="1.20.1250.20">
    <property type="entry name" value="MFS general substrate transporter like domains"/>
    <property type="match status" value="3"/>
</dbReference>
<evidence type="ECO:0000256" key="4">
    <source>
        <dbReference type="ARBA" id="ARBA00022989"/>
    </source>
</evidence>
<evidence type="ECO:0000256" key="5">
    <source>
        <dbReference type="ARBA" id="ARBA00023136"/>
    </source>
</evidence>
<keyword evidence="4 6" id="KW-1133">Transmembrane helix</keyword>
<keyword evidence="2" id="KW-0813">Transport</keyword>
<dbReference type="EMBL" id="JAKNSF020000071">
    <property type="protein sequence ID" value="KAK7721441.1"/>
    <property type="molecule type" value="Genomic_DNA"/>
</dbReference>
<dbReference type="InterPro" id="IPR011701">
    <property type="entry name" value="MFS"/>
</dbReference>
<feature type="transmembrane region" description="Helical" evidence="6">
    <location>
        <begin position="366"/>
        <end position="387"/>
    </location>
</feature>
<feature type="transmembrane region" description="Helical" evidence="6">
    <location>
        <begin position="139"/>
        <end position="162"/>
    </location>
</feature>
<accession>A0ABR1NZD3</accession>
<evidence type="ECO:0000313" key="7">
    <source>
        <dbReference type="EMBL" id="KAK7721441.1"/>
    </source>
</evidence>
<evidence type="ECO:0000256" key="3">
    <source>
        <dbReference type="ARBA" id="ARBA00022692"/>
    </source>
</evidence>
<feature type="transmembrane region" description="Helical" evidence="6">
    <location>
        <begin position="58"/>
        <end position="78"/>
    </location>
</feature>
<evidence type="ECO:0000256" key="6">
    <source>
        <dbReference type="SAM" id="Phobius"/>
    </source>
</evidence>
<gene>
    <name evidence="7" type="ORF">SLS63_009555</name>
</gene>
<protein>
    <recommendedName>
        <fullName evidence="9">MFS transporter</fullName>
    </recommendedName>
</protein>
<sequence length="440" mass="48979">MTTPTSGAVPTSIEKFEDGGIEHVENQDNEKNTGTHERFGSVAKTDRKEIALVRKLDLYLMPILWLMYFLNFLCRNAIVNGKLNNLQEELKMNGTEYNTCVSIFFVGIILGFTEAPYYSGACYLVSLFYTRKEVATRLAVFYTGNLLASSFSGFIAAGVFVGLDGKHGLSGWKWLFLIQGVVTFAVAVLASFILPNKPLDTPWLNAEEKQLADFRVSRDTTEKRIAGKTWTGGLKQACLDYRTWIFAFVGNLHLSANNFKNYMPTAVESLGFNDTISLVLTCPPYLFGAFTSIAVSWSSGHFNERTWHIAISKAVAILGFAVATGTHNIGARYFAMFIFVGATYGVNNINLSWTSSTLGQTDEKRAAAIAIVNTLGNLSFVYTPYLWNDEDSPLFRPAMIASIGFSFGVALTAWLMKWILVRQNKRIREGDNEAVNFYAY</sequence>
<keyword evidence="8" id="KW-1185">Reference proteome</keyword>
<keyword evidence="5 6" id="KW-0472">Membrane</keyword>
<dbReference type="PANTHER" id="PTHR43791">
    <property type="entry name" value="PERMEASE-RELATED"/>
    <property type="match status" value="1"/>
</dbReference>
<dbReference type="InterPro" id="IPR036259">
    <property type="entry name" value="MFS_trans_sf"/>
</dbReference>
<feature type="transmembrane region" description="Helical" evidence="6">
    <location>
        <begin position="99"/>
        <end position="119"/>
    </location>
</feature>
<dbReference type="Pfam" id="PF07690">
    <property type="entry name" value="MFS_1"/>
    <property type="match status" value="1"/>
</dbReference>
<feature type="transmembrane region" description="Helical" evidence="6">
    <location>
        <begin position="399"/>
        <end position="420"/>
    </location>
</feature>
<reference evidence="7 8" key="1">
    <citation type="submission" date="2024-02" db="EMBL/GenBank/DDBJ databases">
        <title>De novo assembly and annotation of 12 fungi associated with fruit tree decline syndrome in Ontario, Canada.</title>
        <authorList>
            <person name="Sulman M."/>
            <person name="Ellouze W."/>
            <person name="Ilyukhin E."/>
        </authorList>
    </citation>
    <scope>NUCLEOTIDE SEQUENCE [LARGE SCALE GENOMIC DNA]</scope>
    <source>
        <strain evidence="7 8">M169</strain>
    </source>
</reference>
<dbReference type="SUPFAM" id="SSF103473">
    <property type="entry name" value="MFS general substrate transporter"/>
    <property type="match status" value="1"/>
</dbReference>
<keyword evidence="3 6" id="KW-0812">Transmembrane</keyword>
<name>A0ABR1NZD3_DIAER</name>
<organism evidence="7 8">
    <name type="scientific">Diaporthe eres</name>
    <name type="common">Phomopsis oblonga</name>
    <dbReference type="NCBI Taxonomy" id="83184"/>
    <lineage>
        <taxon>Eukaryota</taxon>
        <taxon>Fungi</taxon>
        <taxon>Dikarya</taxon>
        <taxon>Ascomycota</taxon>
        <taxon>Pezizomycotina</taxon>
        <taxon>Sordariomycetes</taxon>
        <taxon>Sordariomycetidae</taxon>
        <taxon>Diaporthales</taxon>
        <taxon>Diaporthaceae</taxon>
        <taxon>Diaporthe</taxon>
        <taxon>Diaporthe eres species complex</taxon>
    </lineage>
</organism>
<evidence type="ECO:0008006" key="9">
    <source>
        <dbReference type="Google" id="ProtNLM"/>
    </source>
</evidence>
<feature type="transmembrane region" description="Helical" evidence="6">
    <location>
        <begin position="174"/>
        <end position="194"/>
    </location>
</feature>
<proteinExistence type="predicted"/>
<dbReference type="Proteomes" id="UP001430848">
    <property type="component" value="Unassembled WGS sequence"/>
</dbReference>